<dbReference type="EMBL" id="WBOT01000016">
    <property type="protein sequence ID" value="KAB2328910.1"/>
    <property type="molecule type" value="Genomic_DNA"/>
</dbReference>
<dbReference type="InterPro" id="IPR000847">
    <property type="entry name" value="LysR_HTH_N"/>
</dbReference>
<reference evidence="6 7" key="1">
    <citation type="journal article" date="2014" name="Arch. Microbiol.">
        <title>Bacillus mesophilum sp. nov., strain IITR-54T, a novel 4-chlorobiphenyl dechlorinating bacterium.</title>
        <authorList>
            <person name="Manickam N."/>
            <person name="Singh N.K."/>
            <person name="Bajaj A."/>
            <person name="Kumar R.M."/>
            <person name="Kaur G."/>
            <person name="Kaur N."/>
            <person name="Bala M."/>
            <person name="Kumar A."/>
            <person name="Mayilraj S."/>
        </authorList>
    </citation>
    <scope>NUCLEOTIDE SEQUENCE [LARGE SCALE GENOMIC DNA]</scope>
    <source>
        <strain evidence="6 7">IITR-54</strain>
    </source>
</reference>
<dbReference type="InterPro" id="IPR036388">
    <property type="entry name" value="WH-like_DNA-bd_sf"/>
</dbReference>
<dbReference type="PANTHER" id="PTHR30126:SF100">
    <property type="entry name" value="LYSR-FAMILY TRANSCRIPTIONAL REGULATOR"/>
    <property type="match status" value="1"/>
</dbReference>
<accession>A0A7V7RIW4</accession>
<comment type="similarity">
    <text evidence="1">Belongs to the LysR transcriptional regulatory family.</text>
</comment>
<evidence type="ECO:0000256" key="3">
    <source>
        <dbReference type="ARBA" id="ARBA00023125"/>
    </source>
</evidence>
<evidence type="ECO:0000256" key="1">
    <source>
        <dbReference type="ARBA" id="ARBA00009437"/>
    </source>
</evidence>
<dbReference type="InterPro" id="IPR005119">
    <property type="entry name" value="LysR_subst-bd"/>
</dbReference>
<dbReference type="RefSeq" id="WP_151576202.1">
    <property type="nucleotide sequence ID" value="NZ_WBOT01000016.1"/>
</dbReference>
<feature type="domain" description="HTH lysR-type" evidence="5">
    <location>
        <begin position="1"/>
        <end position="58"/>
    </location>
</feature>
<dbReference type="Pfam" id="PF03466">
    <property type="entry name" value="LysR_substrate"/>
    <property type="match status" value="1"/>
</dbReference>
<gene>
    <name evidence="6" type="ORF">F7732_22340</name>
</gene>
<dbReference type="PANTHER" id="PTHR30126">
    <property type="entry name" value="HTH-TYPE TRANSCRIPTIONAL REGULATOR"/>
    <property type="match status" value="1"/>
</dbReference>
<dbReference type="PROSITE" id="PS50931">
    <property type="entry name" value="HTH_LYSR"/>
    <property type="match status" value="1"/>
</dbReference>
<dbReference type="CDD" id="cd05466">
    <property type="entry name" value="PBP2_LTTR_substrate"/>
    <property type="match status" value="1"/>
</dbReference>
<keyword evidence="3" id="KW-0238">DNA-binding</keyword>
<evidence type="ECO:0000259" key="5">
    <source>
        <dbReference type="PROSITE" id="PS50931"/>
    </source>
</evidence>
<dbReference type="FunFam" id="1.10.10.10:FF:000001">
    <property type="entry name" value="LysR family transcriptional regulator"/>
    <property type="match status" value="1"/>
</dbReference>
<evidence type="ECO:0000256" key="4">
    <source>
        <dbReference type="ARBA" id="ARBA00023163"/>
    </source>
</evidence>
<dbReference type="Gene3D" id="1.10.10.10">
    <property type="entry name" value="Winged helix-like DNA-binding domain superfamily/Winged helix DNA-binding domain"/>
    <property type="match status" value="1"/>
</dbReference>
<dbReference type="InterPro" id="IPR036390">
    <property type="entry name" value="WH_DNA-bd_sf"/>
</dbReference>
<evidence type="ECO:0000313" key="6">
    <source>
        <dbReference type="EMBL" id="KAB2328910.1"/>
    </source>
</evidence>
<sequence length="298" mass="33579">MDTKHLQTFLTAARTLNFTQTAKILDYAQSSITAQIKSLEEELDTTLFERLGKRIYLTEAGIQLYQYAEKMIKLGEEMRFAVSLENESNIVLTIGAQESQCTYRLPGVLQRFKQLHPHVKLIFKPVHTSEIAKNLLETGSLDMAIVTDAPKKLPSIHKETLLQETLVIIASPAHKLSNHPALSLEDISKETILLNETGCSYRALIEKKMHDEGIYPKHLIEFVSIETIKQCVIAGLGVSFLPKMAVEKELKNGQLLQLPIPLGLSPLYTEIALHKDKVIPAYLEDFIDIVRKKYKGSI</sequence>
<dbReference type="SUPFAM" id="SSF46785">
    <property type="entry name" value="Winged helix' DNA-binding domain"/>
    <property type="match status" value="1"/>
</dbReference>
<dbReference type="OrthoDB" id="9803735at2"/>
<comment type="caution">
    <text evidence="6">The sequence shown here is derived from an EMBL/GenBank/DDBJ whole genome shotgun (WGS) entry which is preliminary data.</text>
</comment>
<dbReference type="PRINTS" id="PR00039">
    <property type="entry name" value="HTHLYSR"/>
</dbReference>
<evidence type="ECO:0000256" key="2">
    <source>
        <dbReference type="ARBA" id="ARBA00023015"/>
    </source>
</evidence>
<keyword evidence="7" id="KW-1185">Reference proteome</keyword>
<name>A0A7V7RIW4_9BACI</name>
<dbReference type="AlphaFoldDB" id="A0A7V7RIW4"/>
<keyword evidence="4" id="KW-0804">Transcription</keyword>
<protein>
    <submittedName>
        <fullName evidence="6">LysR family transcriptional regulator</fullName>
    </submittedName>
</protein>
<dbReference type="Proteomes" id="UP000441354">
    <property type="component" value="Unassembled WGS sequence"/>
</dbReference>
<dbReference type="GO" id="GO:0003700">
    <property type="term" value="F:DNA-binding transcription factor activity"/>
    <property type="evidence" value="ECO:0007669"/>
    <property type="project" value="InterPro"/>
</dbReference>
<organism evidence="6 7">
    <name type="scientific">Bacillus mesophilum</name>
    <dbReference type="NCBI Taxonomy" id="1071718"/>
    <lineage>
        <taxon>Bacteria</taxon>
        <taxon>Bacillati</taxon>
        <taxon>Bacillota</taxon>
        <taxon>Bacilli</taxon>
        <taxon>Bacillales</taxon>
        <taxon>Bacillaceae</taxon>
        <taxon>Bacillus</taxon>
    </lineage>
</organism>
<dbReference type="GO" id="GO:0000976">
    <property type="term" value="F:transcription cis-regulatory region binding"/>
    <property type="evidence" value="ECO:0007669"/>
    <property type="project" value="TreeGrafter"/>
</dbReference>
<dbReference type="SUPFAM" id="SSF53850">
    <property type="entry name" value="Periplasmic binding protein-like II"/>
    <property type="match status" value="1"/>
</dbReference>
<proteinExistence type="inferred from homology"/>
<dbReference type="Gene3D" id="3.40.190.290">
    <property type="match status" value="1"/>
</dbReference>
<evidence type="ECO:0000313" key="7">
    <source>
        <dbReference type="Proteomes" id="UP000441354"/>
    </source>
</evidence>
<keyword evidence="2" id="KW-0805">Transcription regulation</keyword>
<dbReference type="Pfam" id="PF00126">
    <property type="entry name" value="HTH_1"/>
    <property type="match status" value="1"/>
</dbReference>